<evidence type="ECO:0000313" key="2">
    <source>
        <dbReference type="EMBL" id="MDU8688497.1"/>
    </source>
</evidence>
<feature type="domain" description="HTH LytTR-type" evidence="1">
    <location>
        <begin position="46"/>
        <end position="145"/>
    </location>
</feature>
<dbReference type="Gene3D" id="2.40.50.1020">
    <property type="entry name" value="LytTr DNA-binding domain"/>
    <property type="match status" value="1"/>
</dbReference>
<organism evidence="2 3">
    <name type="scientific">Faecalibacterium wellingii</name>
    <dbReference type="NCBI Taxonomy" id="2929491"/>
    <lineage>
        <taxon>Bacteria</taxon>
        <taxon>Bacillati</taxon>
        <taxon>Bacillota</taxon>
        <taxon>Clostridia</taxon>
        <taxon>Eubacteriales</taxon>
        <taxon>Oscillospiraceae</taxon>
        <taxon>Faecalibacterium</taxon>
    </lineage>
</organism>
<dbReference type="EMBL" id="JAWHPR010000003">
    <property type="protein sequence ID" value="MDU8688497.1"/>
    <property type="molecule type" value="Genomic_DNA"/>
</dbReference>
<dbReference type="InterPro" id="IPR046947">
    <property type="entry name" value="LytR-like"/>
</dbReference>
<dbReference type="RefSeq" id="WP_249236765.1">
    <property type="nucleotide sequence ID" value="NZ_CP094473.1"/>
</dbReference>
<dbReference type="Pfam" id="PF04397">
    <property type="entry name" value="LytTR"/>
    <property type="match status" value="1"/>
</dbReference>
<name>A0ABU3TYX4_9FIRM</name>
<proteinExistence type="predicted"/>
<dbReference type="GO" id="GO:0003677">
    <property type="term" value="F:DNA binding"/>
    <property type="evidence" value="ECO:0007669"/>
    <property type="project" value="UniProtKB-KW"/>
</dbReference>
<gene>
    <name evidence="2" type="ORF">RX402_07020</name>
</gene>
<comment type="caution">
    <text evidence="2">The sequence shown here is derived from an EMBL/GenBank/DDBJ whole genome shotgun (WGS) entry which is preliminary data.</text>
</comment>
<dbReference type="Proteomes" id="UP001263246">
    <property type="component" value="Unassembled WGS sequence"/>
</dbReference>
<keyword evidence="3" id="KW-1185">Reference proteome</keyword>
<dbReference type="PROSITE" id="PS50930">
    <property type="entry name" value="HTH_LYTTR"/>
    <property type="match status" value="1"/>
</dbReference>
<evidence type="ECO:0000313" key="3">
    <source>
        <dbReference type="Proteomes" id="UP001263246"/>
    </source>
</evidence>
<accession>A0ABU3TYX4</accession>
<evidence type="ECO:0000259" key="1">
    <source>
        <dbReference type="PROSITE" id="PS50930"/>
    </source>
</evidence>
<dbReference type="SMART" id="SM00850">
    <property type="entry name" value="LytTR"/>
    <property type="match status" value="1"/>
</dbReference>
<protein>
    <submittedName>
        <fullName evidence="2">LytTR family DNA-binding domain-containing protein</fullName>
    </submittedName>
</protein>
<reference evidence="2 3" key="1">
    <citation type="submission" date="2023-10" db="EMBL/GenBank/DDBJ databases">
        <title>Host Genetic Regulation of Human Gut Microbial Structural Variation.</title>
        <authorList>
            <person name="Harmsen H.J.M."/>
        </authorList>
    </citation>
    <scope>NUCLEOTIDE SEQUENCE [LARGE SCALE GENOMIC DNA]</scope>
    <source>
        <strain evidence="2 3">HTF-F</strain>
    </source>
</reference>
<dbReference type="PANTHER" id="PTHR37299">
    <property type="entry name" value="TRANSCRIPTIONAL REGULATOR-RELATED"/>
    <property type="match status" value="1"/>
</dbReference>
<sequence>MKVTVEQITPERAEEVLLRCHDPKEPWVEEIQSIAAGQITVNGMADGKLCRLKLADIYYFEVVDGSAFFYCQKEVFSSKQKLYEFEALCVGTMLFRCSKSMILNAGKIDYVLPSLSGRFEAALDNGEKVIISRQYVSTLKRLLGR</sequence>
<keyword evidence="2" id="KW-0238">DNA-binding</keyword>
<dbReference type="PANTHER" id="PTHR37299:SF4">
    <property type="entry name" value="TRANSCRIPTIONAL REGULATOR"/>
    <property type="match status" value="1"/>
</dbReference>
<dbReference type="InterPro" id="IPR007492">
    <property type="entry name" value="LytTR_DNA-bd_dom"/>
</dbReference>